<evidence type="ECO:0000256" key="2">
    <source>
        <dbReference type="SAM" id="Phobius"/>
    </source>
</evidence>
<dbReference type="Proteomes" id="UP000636010">
    <property type="component" value="Unassembled WGS sequence"/>
</dbReference>
<feature type="coiled-coil region" evidence="1">
    <location>
        <begin position="143"/>
        <end position="231"/>
    </location>
</feature>
<reference evidence="4" key="1">
    <citation type="journal article" date="2019" name="Int. J. Syst. Evol. Microbiol.">
        <title>The Global Catalogue of Microorganisms (GCM) 10K type strain sequencing project: providing services to taxonomists for standard genome sequencing and annotation.</title>
        <authorList>
            <consortium name="The Broad Institute Genomics Platform"/>
            <consortium name="The Broad Institute Genome Sequencing Center for Infectious Disease"/>
            <person name="Wu L."/>
            <person name="Ma J."/>
        </authorList>
    </citation>
    <scope>NUCLEOTIDE SEQUENCE [LARGE SCALE GENOMIC DNA]</scope>
    <source>
        <strain evidence="4">CGMCC 1.10832</strain>
    </source>
</reference>
<dbReference type="EMBL" id="BMEC01000002">
    <property type="protein sequence ID" value="GGC26014.1"/>
    <property type="molecule type" value="Genomic_DNA"/>
</dbReference>
<evidence type="ECO:0000313" key="3">
    <source>
        <dbReference type="EMBL" id="GGC26014.1"/>
    </source>
</evidence>
<proteinExistence type="predicted"/>
<feature type="transmembrane region" description="Helical" evidence="2">
    <location>
        <begin position="29"/>
        <end position="52"/>
    </location>
</feature>
<name>A0ABQ1LLB5_9BACT</name>
<evidence type="ECO:0000313" key="4">
    <source>
        <dbReference type="Proteomes" id="UP000636010"/>
    </source>
</evidence>
<sequence length="350" mass="39502">MEKIRAFFWYCSGADTETLKKCPTDSNKYVGIGATIFFTGIFAALAAAYAFYTVFDNAWAATGLGLLWGVMIFNLDRYIVSGMRKRNRGFQELKIALPRILLAVMISVVIAKPLELKIFEKEINGELALMEQEAFARQKEVISDQFVAQKAALQAEIAVLKEEINQKAAKRDELARIAQQEADGTGGTGKRNPGPIYQIKKADAEQMEAELNELRANNNRLITQKEQMLATLAADEQQKISDLKLAAMDGPAARLEALDRLSQQSTAIWYANLFVLLLFIVVETSPIIVKLISQKGPYDYELEKKEYQHEASFYEDRAALHDEIKKKSEAMAEREKNFVEERLNIKLDQT</sequence>
<dbReference type="Pfam" id="PF14362">
    <property type="entry name" value="DUF4407"/>
    <property type="match status" value="1"/>
</dbReference>
<feature type="transmembrane region" description="Helical" evidence="2">
    <location>
        <begin position="267"/>
        <end position="289"/>
    </location>
</feature>
<keyword evidence="2" id="KW-1133">Transmembrane helix</keyword>
<comment type="caution">
    <text evidence="3">The sequence shown here is derived from an EMBL/GenBank/DDBJ whole genome shotgun (WGS) entry which is preliminary data.</text>
</comment>
<accession>A0ABQ1LLB5</accession>
<keyword evidence="4" id="KW-1185">Reference proteome</keyword>
<evidence type="ECO:0008006" key="5">
    <source>
        <dbReference type="Google" id="ProtNLM"/>
    </source>
</evidence>
<feature type="transmembrane region" description="Helical" evidence="2">
    <location>
        <begin position="58"/>
        <end position="75"/>
    </location>
</feature>
<protein>
    <recommendedName>
        <fullName evidence="5">DUF4407 domain-containing protein</fullName>
    </recommendedName>
</protein>
<evidence type="ECO:0000256" key="1">
    <source>
        <dbReference type="SAM" id="Coils"/>
    </source>
</evidence>
<gene>
    <name evidence="3" type="ORF">GCM10011506_09270</name>
</gene>
<keyword evidence="2" id="KW-0472">Membrane</keyword>
<organism evidence="3 4">
    <name type="scientific">Marivirga lumbricoides</name>
    <dbReference type="NCBI Taxonomy" id="1046115"/>
    <lineage>
        <taxon>Bacteria</taxon>
        <taxon>Pseudomonadati</taxon>
        <taxon>Bacteroidota</taxon>
        <taxon>Cytophagia</taxon>
        <taxon>Cytophagales</taxon>
        <taxon>Marivirgaceae</taxon>
        <taxon>Marivirga</taxon>
    </lineage>
</organism>
<dbReference type="RefSeq" id="WP_188460669.1">
    <property type="nucleotide sequence ID" value="NZ_BAABHU010000002.1"/>
</dbReference>
<keyword evidence="1" id="KW-0175">Coiled coil</keyword>
<dbReference type="InterPro" id="IPR025519">
    <property type="entry name" value="DUF4407"/>
</dbReference>
<keyword evidence="2" id="KW-0812">Transmembrane</keyword>